<dbReference type="PANTHER" id="PTHR35797:SF1">
    <property type="entry name" value="PROTEASE"/>
    <property type="match status" value="1"/>
</dbReference>
<keyword evidence="1" id="KW-0472">Membrane</keyword>
<organism evidence="3 4">
    <name type="scientific">Lysinibacillus xylanilyticus</name>
    <dbReference type="NCBI Taxonomy" id="582475"/>
    <lineage>
        <taxon>Bacteria</taxon>
        <taxon>Bacillati</taxon>
        <taxon>Bacillota</taxon>
        <taxon>Bacilli</taxon>
        <taxon>Bacillales</taxon>
        <taxon>Bacillaceae</taxon>
        <taxon>Lysinibacillus</taxon>
    </lineage>
</organism>
<gene>
    <name evidence="3" type="ORF">AB1300_00475</name>
</gene>
<proteinExistence type="predicted"/>
<dbReference type="InterPro" id="IPR003675">
    <property type="entry name" value="Rce1/LyrA-like_dom"/>
</dbReference>
<dbReference type="Pfam" id="PF02517">
    <property type="entry name" value="Rce1-like"/>
    <property type="match status" value="1"/>
</dbReference>
<keyword evidence="4" id="KW-1185">Reference proteome</keyword>
<feature type="transmembrane region" description="Helical" evidence="1">
    <location>
        <begin position="203"/>
        <end position="221"/>
    </location>
</feature>
<evidence type="ECO:0000259" key="2">
    <source>
        <dbReference type="Pfam" id="PF02517"/>
    </source>
</evidence>
<feature type="transmembrane region" description="Helical" evidence="1">
    <location>
        <begin position="174"/>
        <end position="191"/>
    </location>
</feature>
<evidence type="ECO:0000313" key="4">
    <source>
        <dbReference type="Proteomes" id="UP001558534"/>
    </source>
</evidence>
<keyword evidence="1" id="KW-1133">Transmembrane helix</keyword>
<dbReference type="Proteomes" id="UP001558534">
    <property type="component" value="Unassembled WGS sequence"/>
</dbReference>
<feature type="transmembrane region" description="Helical" evidence="1">
    <location>
        <begin position="47"/>
        <end position="68"/>
    </location>
</feature>
<name>A0ABV3VSG3_9BACI</name>
<feature type="transmembrane region" description="Helical" evidence="1">
    <location>
        <begin position="116"/>
        <end position="140"/>
    </location>
</feature>
<reference evidence="3 4" key="1">
    <citation type="submission" date="2024-07" db="EMBL/GenBank/DDBJ databases">
        <title>Characterization of a bacterium isolated from hydrolysated instant sea cucumber by whole-genome sequencing and metabolomics.</title>
        <authorList>
            <person name="Luo X."/>
            <person name="Zhang Z."/>
            <person name="Zheng Z."/>
            <person name="Zhang W."/>
            <person name="Ming T."/>
            <person name="Jiao L."/>
            <person name="Su X."/>
            <person name="Kong F."/>
            <person name="Xu J."/>
        </authorList>
    </citation>
    <scope>NUCLEOTIDE SEQUENCE [LARGE SCALE GENOMIC DNA]</scope>
    <source>
        <strain evidence="3 4">XL-2024</strain>
    </source>
</reference>
<protein>
    <submittedName>
        <fullName evidence="3">Lysostaphin resistance A-like protein</fullName>
    </submittedName>
</protein>
<feature type="transmembrane region" description="Helical" evidence="1">
    <location>
        <begin position="6"/>
        <end position="26"/>
    </location>
</feature>
<feature type="domain" description="CAAX prenyl protease 2/Lysostaphin resistance protein A-like" evidence="2">
    <location>
        <begin position="85"/>
        <end position="187"/>
    </location>
</feature>
<feature type="transmembrane region" description="Helical" evidence="1">
    <location>
        <begin position="80"/>
        <end position="104"/>
    </location>
</feature>
<feature type="transmembrane region" description="Helical" evidence="1">
    <location>
        <begin position="146"/>
        <end position="167"/>
    </location>
</feature>
<evidence type="ECO:0000256" key="1">
    <source>
        <dbReference type="SAM" id="Phobius"/>
    </source>
</evidence>
<accession>A0ABV3VSG3</accession>
<comment type="caution">
    <text evidence="3">The sequence shown here is derived from an EMBL/GenBank/DDBJ whole genome shotgun (WGS) entry which is preliminary data.</text>
</comment>
<keyword evidence="1" id="KW-0812">Transmembrane</keyword>
<sequence length="231" mass="26539">MNSFENGRAFLGFTMIIPLLAVFLVQKMWGRLPIFHTFSLTKPSSKWVFISIIVPIVMGIGLHTYFYVTHGDFFLITKPSQLITLLLIGLTISAFSALVEEVIWRGNYHYYLRQRFSFWPTALFIGVIWSLWHLPIALLYKSYTTPVLSVPVYLFILFALSLVLSIIREVAQSIIPVALLHGMMNVFYLSDGQQMSVTTDFQEWLKCIGIVLLFIVCILLLRHKIVTISKK</sequence>
<dbReference type="PANTHER" id="PTHR35797">
    <property type="entry name" value="PROTEASE-RELATED"/>
    <property type="match status" value="1"/>
</dbReference>
<dbReference type="InterPro" id="IPR042150">
    <property type="entry name" value="MmRce1-like"/>
</dbReference>
<dbReference type="RefSeq" id="WP_368634645.1">
    <property type="nucleotide sequence ID" value="NZ_JBFRHK010000001.1"/>
</dbReference>
<evidence type="ECO:0000313" key="3">
    <source>
        <dbReference type="EMBL" id="MEX3743600.1"/>
    </source>
</evidence>
<dbReference type="EMBL" id="JBFRHK010000001">
    <property type="protein sequence ID" value="MEX3743600.1"/>
    <property type="molecule type" value="Genomic_DNA"/>
</dbReference>